<name>A0ABQ4RAY7_9HYPH</name>
<protein>
    <submittedName>
        <fullName evidence="1">Uncharacterized protein</fullName>
    </submittedName>
</protein>
<dbReference type="Proteomes" id="UP001055167">
    <property type="component" value="Unassembled WGS sequence"/>
</dbReference>
<evidence type="ECO:0000313" key="1">
    <source>
        <dbReference type="EMBL" id="GJD53872.1"/>
    </source>
</evidence>
<dbReference type="EMBL" id="BPQH01000040">
    <property type="protein sequence ID" value="GJD53872.1"/>
    <property type="molecule type" value="Genomic_DNA"/>
</dbReference>
<reference evidence="1" key="1">
    <citation type="journal article" date="2021" name="Front. Microbiol.">
        <title>Comprehensive Comparative Genomics and Phenotyping of Methylobacterium Species.</title>
        <authorList>
            <person name="Alessa O."/>
            <person name="Ogura Y."/>
            <person name="Fujitani Y."/>
            <person name="Takami H."/>
            <person name="Hayashi T."/>
            <person name="Sahin N."/>
            <person name="Tani A."/>
        </authorList>
    </citation>
    <scope>NUCLEOTIDE SEQUENCE</scope>
    <source>
        <strain evidence="1">KCTC 52305</strain>
    </source>
</reference>
<evidence type="ECO:0000313" key="2">
    <source>
        <dbReference type="Proteomes" id="UP001055167"/>
    </source>
</evidence>
<organism evidence="1 2">
    <name type="scientific">Methylobacterium crusticola</name>
    <dbReference type="NCBI Taxonomy" id="1697972"/>
    <lineage>
        <taxon>Bacteria</taxon>
        <taxon>Pseudomonadati</taxon>
        <taxon>Pseudomonadota</taxon>
        <taxon>Alphaproteobacteria</taxon>
        <taxon>Hyphomicrobiales</taxon>
        <taxon>Methylobacteriaceae</taxon>
        <taxon>Methylobacterium</taxon>
    </lineage>
</organism>
<comment type="caution">
    <text evidence="1">The sequence shown here is derived from an EMBL/GenBank/DDBJ whole genome shotgun (WGS) entry which is preliminary data.</text>
</comment>
<accession>A0ABQ4RAY7</accession>
<keyword evidence="2" id="KW-1185">Reference proteome</keyword>
<gene>
    <name evidence="1" type="ORF">OPKNFCMD_6651</name>
</gene>
<proteinExistence type="predicted"/>
<sequence length="46" mass="5075">MRFSLHPDTRMLVKDESTQFGKGCDVSVGTVLDHQLGASPKGQPRF</sequence>
<reference evidence="1" key="2">
    <citation type="submission" date="2021-08" db="EMBL/GenBank/DDBJ databases">
        <authorList>
            <person name="Tani A."/>
            <person name="Ola A."/>
            <person name="Ogura Y."/>
            <person name="Katsura K."/>
            <person name="Hayashi T."/>
        </authorList>
    </citation>
    <scope>NUCLEOTIDE SEQUENCE</scope>
    <source>
        <strain evidence="1">KCTC 52305</strain>
    </source>
</reference>